<sequence>MAIDLIFNNASVVMTVVSLITFLGILWWIFGYKRSSDFDAIANLPFVEDADDAQELNVEKRHV</sequence>
<comment type="caution">
    <text evidence="2">The sequence shown here is derived from an EMBL/GenBank/DDBJ whole genome shotgun (WGS) entry which is preliminary data.</text>
</comment>
<evidence type="ECO:0000313" key="2">
    <source>
        <dbReference type="EMBL" id="PRC93479.1"/>
    </source>
</evidence>
<dbReference type="Proteomes" id="UP000237839">
    <property type="component" value="Unassembled WGS sequence"/>
</dbReference>
<evidence type="ECO:0000256" key="1">
    <source>
        <dbReference type="SAM" id="Phobius"/>
    </source>
</evidence>
<proteinExistence type="predicted"/>
<dbReference type="OrthoDB" id="8604580at2"/>
<keyword evidence="1" id="KW-1133">Transmembrane helix</keyword>
<gene>
    <name evidence="2" type="ORF">S2091_1866</name>
</gene>
<accession>A0A2S9H0H3</accession>
<keyword evidence="1" id="KW-0812">Transmembrane</keyword>
<organism evidence="2 3">
    <name type="scientific">Solimicrobium silvestre</name>
    <dbReference type="NCBI Taxonomy" id="2099400"/>
    <lineage>
        <taxon>Bacteria</taxon>
        <taxon>Pseudomonadati</taxon>
        <taxon>Pseudomonadota</taxon>
        <taxon>Betaproteobacteria</taxon>
        <taxon>Burkholderiales</taxon>
        <taxon>Oxalobacteraceae</taxon>
        <taxon>Solimicrobium</taxon>
    </lineage>
</organism>
<protein>
    <submittedName>
        <fullName evidence="2">Cbb3-type cytochrome oxidase component FixQ</fullName>
    </submittedName>
</protein>
<reference evidence="2 3" key="1">
    <citation type="submission" date="2018-02" db="EMBL/GenBank/DDBJ databases">
        <title>Solimicrobium silvestre gen. nov., sp. nov., isolated from alpine forest soil.</title>
        <authorList>
            <person name="Margesin R."/>
            <person name="Albuquerque L."/>
            <person name="Zhang D.-C."/>
            <person name="Froufe H.J.C."/>
            <person name="Severino R."/>
            <person name="Roxo I."/>
            <person name="Egas C."/>
            <person name="Da Costa M.S."/>
        </authorList>
    </citation>
    <scope>NUCLEOTIDE SEQUENCE [LARGE SCALE GENOMIC DNA]</scope>
    <source>
        <strain evidence="2 3">S20-91</strain>
    </source>
</reference>
<name>A0A2S9H0H3_9BURK</name>
<dbReference type="InterPro" id="IPR008621">
    <property type="entry name" value="Cbb3-typ_cyt_oxidase_comp"/>
</dbReference>
<dbReference type="EMBL" id="PUGF01000007">
    <property type="protein sequence ID" value="PRC93479.1"/>
    <property type="molecule type" value="Genomic_DNA"/>
</dbReference>
<feature type="transmembrane region" description="Helical" evidence="1">
    <location>
        <begin position="6"/>
        <end position="30"/>
    </location>
</feature>
<keyword evidence="1" id="KW-0472">Membrane</keyword>
<dbReference type="RefSeq" id="WP_105531524.1">
    <property type="nucleotide sequence ID" value="NZ_PUGF01000007.1"/>
</dbReference>
<evidence type="ECO:0000313" key="3">
    <source>
        <dbReference type="Proteomes" id="UP000237839"/>
    </source>
</evidence>
<dbReference type="Pfam" id="PF05545">
    <property type="entry name" value="FixQ"/>
    <property type="match status" value="1"/>
</dbReference>
<dbReference type="AlphaFoldDB" id="A0A2S9H0H3"/>
<keyword evidence="3" id="KW-1185">Reference proteome</keyword>